<comment type="caution">
    <text evidence="1">The sequence shown here is derived from an EMBL/GenBank/DDBJ whole genome shotgun (WGS) entry which is preliminary data.</text>
</comment>
<evidence type="ECO:0000313" key="2">
    <source>
        <dbReference type="Proteomes" id="UP000299102"/>
    </source>
</evidence>
<dbReference type="AlphaFoldDB" id="A0A4C1SEE9"/>
<reference evidence="1 2" key="1">
    <citation type="journal article" date="2019" name="Commun. Biol.">
        <title>The bagworm genome reveals a unique fibroin gene that provides high tensile strength.</title>
        <authorList>
            <person name="Kono N."/>
            <person name="Nakamura H."/>
            <person name="Ohtoshi R."/>
            <person name="Tomita M."/>
            <person name="Numata K."/>
            <person name="Arakawa K."/>
        </authorList>
    </citation>
    <scope>NUCLEOTIDE SEQUENCE [LARGE SCALE GENOMIC DNA]</scope>
</reference>
<keyword evidence="2" id="KW-1185">Reference proteome</keyword>
<protein>
    <submittedName>
        <fullName evidence="1">Uncharacterized protein</fullName>
    </submittedName>
</protein>
<accession>A0A4C1SEE9</accession>
<gene>
    <name evidence="1" type="ORF">EVAR_666_1</name>
</gene>
<name>A0A4C1SEE9_EUMVA</name>
<dbReference type="EMBL" id="BGZK01000003">
    <property type="protein sequence ID" value="GBO99480.1"/>
    <property type="molecule type" value="Genomic_DNA"/>
</dbReference>
<proteinExistence type="predicted"/>
<organism evidence="1 2">
    <name type="scientific">Eumeta variegata</name>
    <name type="common">Bagworm moth</name>
    <name type="synonym">Eumeta japonica</name>
    <dbReference type="NCBI Taxonomy" id="151549"/>
    <lineage>
        <taxon>Eukaryota</taxon>
        <taxon>Metazoa</taxon>
        <taxon>Ecdysozoa</taxon>
        <taxon>Arthropoda</taxon>
        <taxon>Hexapoda</taxon>
        <taxon>Insecta</taxon>
        <taxon>Pterygota</taxon>
        <taxon>Neoptera</taxon>
        <taxon>Endopterygota</taxon>
        <taxon>Lepidoptera</taxon>
        <taxon>Glossata</taxon>
        <taxon>Ditrysia</taxon>
        <taxon>Tineoidea</taxon>
        <taxon>Psychidae</taxon>
        <taxon>Oiketicinae</taxon>
        <taxon>Eumeta</taxon>
    </lineage>
</organism>
<dbReference type="Proteomes" id="UP000299102">
    <property type="component" value="Unassembled WGS sequence"/>
</dbReference>
<evidence type="ECO:0000313" key="1">
    <source>
        <dbReference type="EMBL" id="GBO99480.1"/>
    </source>
</evidence>
<sequence length="356" mass="39961">MLKFTEKGISINVKLTLKRVILKLTTLHQQDRKFGRQLRDALNDPALARFGFPRDVSRALGRPRARIGHHQFALSLRCDRSSATSNRNWASVLTEQRPHQQAMTNERRIKVTVGLEFELRVGSESGLRARVRNPNEKNLDRKCSEIEIDIERETKIIIENCIEFNSGTRITIKTGIRIRSRAGSRLEVKKGPRSKPILEPENCKKNRTVFRSDNEIERYESARAAAAAAAADPECKFSSGAPADDEAFLTYMEQFTSFPRILLSVIAKLRNIQTKGIFALCEKEALPCLRKTYASSAASRVTINCAYQAVEIYHMGTYERKSSTIGAEPAPPPLRAQYAAVKSAKRGESSRGLLLG</sequence>